<evidence type="ECO:0000313" key="1">
    <source>
        <dbReference type="EMBL" id="CAN59898.1"/>
    </source>
</evidence>
<proteinExistence type="predicted"/>
<name>A5C075_VITVI</name>
<gene>
    <name evidence="1" type="ORF">VITISV_002885</name>
</gene>
<protein>
    <submittedName>
        <fullName evidence="1">Uncharacterized protein</fullName>
    </submittedName>
</protein>
<dbReference type="EMBL" id="AM477505">
    <property type="protein sequence ID" value="CAN59898.1"/>
    <property type="molecule type" value="Genomic_DNA"/>
</dbReference>
<dbReference type="PANTHER" id="PTHR33116:SF78">
    <property type="entry name" value="OS12G0587133 PROTEIN"/>
    <property type="match status" value="1"/>
</dbReference>
<sequence length="241" mass="27537">MVNPRIGRNLLTKVEINRVTLIANEEIKDGLWGLRQGDPISPYLFIFAIEAHSQFLFKAKSGSFISRFKVGRSSGKWMNVSHLLFVNNTLILYGTNNDQLRYLSWVFMWFEVVFGLIVNMDKSEVVLVREVEIVENVVSVLGCKVGKLPLPTWKSEFKTRKDSKGFFMRRQCPREKALEKKPYLVNSNSVCVDKKEGGLGIHNLVALNKALLGKWSWRLAKERELLCKQVIIGKFGEEEGG</sequence>
<dbReference type="PANTHER" id="PTHR33116">
    <property type="entry name" value="REVERSE TRANSCRIPTASE ZINC-BINDING DOMAIN-CONTAINING PROTEIN-RELATED-RELATED"/>
    <property type="match status" value="1"/>
</dbReference>
<accession>A5C075</accession>
<dbReference type="AlphaFoldDB" id="A5C075"/>
<reference evidence="1" key="1">
    <citation type="journal article" date="2007" name="PLoS ONE">
        <title>The first genome sequence of an elite grapevine cultivar (Pinot noir Vitis vinifera L.): coping with a highly heterozygous genome.</title>
        <authorList>
            <person name="Velasco R."/>
            <person name="Zharkikh A."/>
            <person name="Troggio M."/>
            <person name="Cartwright D.A."/>
            <person name="Cestaro A."/>
            <person name="Pruss D."/>
            <person name="Pindo M."/>
            <person name="FitzGerald L.M."/>
            <person name="Vezzulli S."/>
            <person name="Reid J."/>
            <person name="Malacarne G."/>
            <person name="Iliev D."/>
            <person name="Coppola G."/>
            <person name="Wardell B."/>
            <person name="Micheletti D."/>
            <person name="Macalma T."/>
            <person name="Facci M."/>
            <person name="Mitchell J.T."/>
            <person name="Perazzolli M."/>
            <person name="Eldredge G."/>
            <person name="Gatto P."/>
            <person name="Oyzerski R."/>
            <person name="Moretto M."/>
            <person name="Gutin N."/>
            <person name="Stefanini M."/>
            <person name="Chen Y."/>
            <person name="Segala C."/>
            <person name="Davenport C."/>
            <person name="Dematte L."/>
            <person name="Mraz A."/>
            <person name="Battilana J."/>
            <person name="Stormo K."/>
            <person name="Costa F."/>
            <person name="Tao Q."/>
            <person name="Si-Ammour A."/>
            <person name="Harkins T."/>
            <person name="Lackey A."/>
            <person name="Perbost C."/>
            <person name="Taillon B."/>
            <person name="Stella A."/>
            <person name="Solovyev V."/>
            <person name="Fawcett J.A."/>
            <person name="Sterck L."/>
            <person name="Vandepoele K."/>
            <person name="Grando S.M."/>
            <person name="Toppo S."/>
            <person name="Moser C."/>
            <person name="Lanchbury J."/>
            <person name="Bogden R."/>
            <person name="Skolnick M."/>
            <person name="Sgaramella V."/>
            <person name="Bhatnagar S.K."/>
            <person name="Fontana P."/>
            <person name="Gutin A."/>
            <person name="Van de Peer Y."/>
            <person name="Salamini F."/>
            <person name="Viola R."/>
        </authorList>
    </citation>
    <scope>NUCLEOTIDE SEQUENCE</scope>
</reference>
<organism evidence="1">
    <name type="scientific">Vitis vinifera</name>
    <name type="common">Grape</name>
    <dbReference type="NCBI Taxonomy" id="29760"/>
    <lineage>
        <taxon>Eukaryota</taxon>
        <taxon>Viridiplantae</taxon>
        <taxon>Streptophyta</taxon>
        <taxon>Embryophyta</taxon>
        <taxon>Tracheophyta</taxon>
        <taxon>Spermatophyta</taxon>
        <taxon>Magnoliopsida</taxon>
        <taxon>eudicotyledons</taxon>
        <taxon>Gunneridae</taxon>
        <taxon>Pentapetalae</taxon>
        <taxon>rosids</taxon>
        <taxon>Vitales</taxon>
        <taxon>Vitaceae</taxon>
        <taxon>Viteae</taxon>
        <taxon>Vitis</taxon>
    </lineage>
</organism>